<protein>
    <submittedName>
        <fullName evidence="1">Uncharacterized protein</fullName>
    </submittedName>
</protein>
<reference evidence="1 2" key="1">
    <citation type="journal article" date="2012" name="J. Bacteriol.">
        <title>Whole-genome sequences of Bacillus subtilis and close relatives.</title>
        <authorList>
            <person name="Earl A.M."/>
            <person name="Eppinger M."/>
            <person name="Fricke W.F."/>
            <person name="Rosovitz M.J."/>
            <person name="Rasko D.A."/>
            <person name="Daugherty S."/>
            <person name="Losick R."/>
            <person name="Kolter R."/>
            <person name="Ravel J."/>
        </authorList>
    </citation>
    <scope>NUCLEOTIDE SEQUENCE [LARGE SCALE GENOMIC DNA]</scope>
    <source>
        <strain evidence="2">DSM 15029 / JCM 12233 / NBRC 101239 / NRRL B-23049 / TU-B-10</strain>
    </source>
</reference>
<organism evidence="1 2">
    <name type="scientific">Bacillus spizizenii (strain DSM 15029 / JCM 12233 / NBRC 101239 / NRRL B-23049 / TU-B-10)</name>
    <name type="common">Bacillus subtilis subsp. spizizenii</name>
    <dbReference type="NCBI Taxonomy" id="1052585"/>
    <lineage>
        <taxon>Bacteria</taxon>
        <taxon>Bacillati</taxon>
        <taxon>Bacillota</taxon>
        <taxon>Bacilli</taxon>
        <taxon>Bacillales</taxon>
        <taxon>Bacillaceae</taxon>
        <taxon>Bacillus</taxon>
    </lineage>
</organism>
<dbReference type="KEGG" id="bst:GYO_4045"/>
<sequence>MQKDIGQAAFCAAFTFYSKSLEMPMIFSLFRPESIYSL</sequence>
<evidence type="ECO:0000313" key="1">
    <source>
        <dbReference type="EMBL" id="AEP88615.1"/>
    </source>
</evidence>
<gene>
    <name evidence="1" type="ordered locus">GYO_4045</name>
</gene>
<dbReference type="EMBL" id="CP002905">
    <property type="protein sequence ID" value="AEP88615.1"/>
    <property type="molecule type" value="Genomic_DNA"/>
</dbReference>
<keyword evidence="2" id="KW-1185">Reference proteome</keyword>
<accession>G4P1T6</accession>
<evidence type="ECO:0000313" key="2">
    <source>
        <dbReference type="Proteomes" id="UP000002651"/>
    </source>
</evidence>
<name>G4P1T6_BACS4</name>
<dbReference type="AlphaFoldDB" id="G4P1T6"/>
<dbReference type="Proteomes" id="UP000002651">
    <property type="component" value="Chromosome"/>
</dbReference>
<proteinExistence type="predicted"/>
<dbReference type="HOGENOM" id="CLU_3324689_0_0_9"/>